<dbReference type="PANTHER" id="PTHR14152:SF5">
    <property type="entry name" value="U4_U6.U5 TRI-SNRNP-ASSOCIATED PROTEIN 1"/>
    <property type="match status" value="1"/>
</dbReference>
<evidence type="ECO:0000256" key="6">
    <source>
        <dbReference type="SAM" id="Coils"/>
    </source>
</evidence>
<organism evidence="8 9">
    <name type="scientific">Sugiyamaella lignohabitans</name>
    <dbReference type="NCBI Taxonomy" id="796027"/>
    <lineage>
        <taxon>Eukaryota</taxon>
        <taxon>Fungi</taxon>
        <taxon>Dikarya</taxon>
        <taxon>Ascomycota</taxon>
        <taxon>Saccharomycotina</taxon>
        <taxon>Dipodascomycetes</taxon>
        <taxon>Dipodascales</taxon>
        <taxon>Trichomonascaceae</taxon>
        <taxon>Sugiyamaella</taxon>
    </lineage>
</organism>
<dbReference type="PANTHER" id="PTHR14152">
    <property type="entry name" value="SQUAMOUS CELL CARCINOMA ANTIGEN RECOGNISED BY CYTOTOXIC T LYMPHOCYTES"/>
    <property type="match status" value="1"/>
</dbReference>
<feature type="compositionally biased region" description="Polar residues" evidence="7">
    <location>
        <begin position="70"/>
        <end position="79"/>
    </location>
</feature>
<feature type="region of interest" description="Disordered" evidence="7">
    <location>
        <begin position="66"/>
        <end position="210"/>
    </location>
</feature>
<dbReference type="GO" id="GO:0045292">
    <property type="term" value="P:mRNA cis splicing, via spliceosome"/>
    <property type="evidence" value="ECO:0007669"/>
    <property type="project" value="TreeGrafter"/>
</dbReference>
<keyword evidence="3" id="KW-0507">mRNA processing</keyword>
<sequence length="716" mass="81169">MAGEEEISLEETNKIRKSLGLSLIPILEKAELNSPSEPTKSHENGSGDAEISIEETNRIRLSLGLKPIATSENSANGQAPSDFDDEERQAQQNWLEKTENERKILHQDKIRKRIQEAKERAERRKALEGTSGLAESGDGDDSITGTKSWIEKFREKQRQLQQKRFQTDEDEQDDTSKTAVEANGTAKQRTKSTAKSSKSGTSKKKVSYSSKDLSGLKVGHSLKDIQDLNQDTVLILKDSEVLAEDEENELVSSSLLEKERMEENKKNAKGKSKYAYQDEEDAGENGGTDGADQKFFVLDGSEIVANQSSKDNLEAEDQPMHLQKQAITLDFDKFDVINQTSSDYQESKPVKFKKPKKFKKQDLEKKKRKRFDDTEESEVKPDIKMADVDIPEADDDEELQLSLALNRRRVQAERAKKRKKLSPEELAEQLLADKEEADNDETQSGENSNRLVVSNTTDFLALVRQNSVEPENSKPSPPIKVETPDNTIASMDTPSQTSNEPRVKNEPDDEDVIMDGSSESTPAPVSIKPIEASAIAPEEPSLGGGMADVVRLLQNKGVIKKKTEEDIAREEAQRRQREWARKVEKDRLVNEIRLQRQREEDHKKYDRLTHKDREEIAQHENRLREQEEARAAQERFANYKPDVKIEYHDDRGNLLSTKEAFKHMSRQFHGTNAGKKRVERELQKLEEERQKDAESLFGPSSDSSSSKKTKAGVRLQ</sequence>
<feature type="region of interest" description="Disordered" evidence="7">
    <location>
        <begin position="30"/>
        <end position="53"/>
    </location>
</feature>
<keyword evidence="9" id="KW-1185">Reference proteome</keyword>
<evidence type="ECO:0000256" key="3">
    <source>
        <dbReference type="ARBA" id="ARBA00022664"/>
    </source>
</evidence>
<evidence type="ECO:0000256" key="5">
    <source>
        <dbReference type="ARBA" id="ARBA00023242"/>
    </source>
</evidence>
<feature type="compositionally biased region" description="Polar residues" evidence="7">
    <location>
        <begin position="444"/>
        <end position="474"/>
    </location>
</feature>
<dbReference type="KEGG" id="slb:AWJ20_4160"/>
<dbReference type="Proteomes" id="UP000189580">
    <property type="component" value="Chromosome c"/>
</dbReference>
<feature type="coiled-coil region" evidence="6">
    <location>
        <begin position="609"/>
        <end position="636"/>
    </location>
</feature>
<evidence type="ECO:0000256" key="2">
    <source>
        <dbReference type="ARBA" id="ARBA00006076"/>
    </source>
</evidence>
<feature type="region of interest" description="Disordered" evidence="7">
    <location>
        <begin position="409"/>
        <end position="526"/>
    </location>
</feature>
<reference evidence="8 9" key="1">
    <citation type="submission" date="2016-02" db="EMBL/GenBank/DDBJ databases">
        <title>Complete genome sequence and transcriptome regulation of the pentose utilising yeast Sugiyamaella lignohabitans.</title>
        <authorList>
            <person name="Bellasio M."/>
            <person name="Peymann A."/>
            <person name="Valli M."/>
            <person name="Sipitzky M."/>
            <person name="Graf A."/>
            <person name="Sauer M."/>
            <person name="Marx H."/>
            <person name="Mattanovich D."/>
        </authorList>
    </citation>
    <scope>NUCLEOTIDE SEQUENCE [LARGE SCALE GENOMIC DNA]</scope>
    <source>
        <strain evidence="8 9">CBS 10342</strain>
    </source>
</reference>
<protein>
    <recommendedName>
        <fullName evidence="10">Snu66p</fullName>
    </recommendedName>
</protein>
<gene>
    <name evidence="8" type="ORF">AWJ20_4160</name>
</gene>
<dbReference type="InterPro" id="IPR045347">
    <property type="entry name" value="HIND"/>
</dbReference>
<dbReference type="RefSeq" id="XP_018733831.1">
    <property type="nucleotide sequence ID" value="XM_018881220.1"/>
</dbReference>
<feature type="compositionally biased region" description="Polar residues" evidence="7">
    <location>
        <begin position="484"/>
        <end position="500"/>
    </location>
</feature>
<feature type="compositionally biased region" description="Basic residues" evidence="7">
    <location>
        <begin position="350"/>
        <end position="359"/>
    </location>
</feature>
<name>A0A167C8F6_9ASCO</name>
<feature type="compositionally biased region" description="Basic and acidic residues" evidence="7">
    <location>
        <begin position="676"/>
        <end position="694"/>
    </location>
</feature>
<dbReference type="GeneID" id="30036262"/>
<dbReference type="EMBL" id="CP014500">
    <property type="protein sequence ID" value="ANB11354.1"/>
    <property type="molecule type" value="Genomic_DNA"/>
</dbReference>
<keyword evidence="4" id="KW-0508">mRNA splicing</keyword>
<proteinExistence type="inferred from homology"/>
<dbReference type="AlphaFoldDB" id="A0A167C8F6"/>
<dbReference type="GO" id="GO:0000481">
    <property type="term" value="P:maturation of 5S rRNA"/>
    <property type="evidence" value="ECO:0007669"/>
    <property type="project" value="TreeGrafter"/>
</dbReference>
<evidence type="ECO:0000256" key="7">
    <source>
        <dbReference type="SAM" id="MobiDB-lite"/>
    </source>
</evidence>
<feature type="region of interest" description="Disordered" evidence="7">
    <location>
        <begin position="665"/>
        <end position="716"/>
    </location>
</feature>
<evidence type="ECO:0000256" key="1">
    <source>
        <dbReference type="ARBA" id="ARBA00004123"/>
    </source>
</evidence>
<feature type="compositionally biased region" description="Basic residues" evidence="7">
    <location>
        <begin position="707"/>
        <end position="716"/>
    </location>
</feature>
<dbReference type="Pfam" id="PF19252">
    <property type="entry name" value="HIND"/>
    <property type="match status" value="2"/>
</dbReference>
<accession>A0A167C8F6</accession>
<dbReference type="OrthoDB" id="5583at2759"/>
<feature type="compositionally biased region" description="Basic and acidic residues" evidence="7">
    <location>
        <begin position="377"/>
        <end position="387"/>
    </location>
</feature>
<evidence type="ECO:0000313" key="8">
    <source>
        <dbReference type="EMBL" id="ANB11354.1"/>
    </source>
</evidence>
<comment type="similarity">
    <text evidence="2">Belongs to the SNU66/SART1 family.</text>
</comment>
<feature type="region of interest" description="Disordered" evidence="7">
    <location>
        <begin position="340"/>
        <end position="394"/>
    </location>
</feature>
<feature type="compositionally biased region" description="Low complexity" evidence="7">
    <location>
        <begin position="191"/>
        <end position="200"/>
    </location>
</feature>
<evidence type="ECO:0000256" key="4">
    <source>
        <dbReference type="ARBA" id="ARBA00023187"/>
    </source>
</evidence>
<dbReference type="GO" id="GO:0046540">
    <property type="term" value="C:U4/U6 x U5 tri-snRNP complex"/>
    <property type="evidence" value="ECO:0007669"/>
    <property type="project" value="InterPro"/>
</dbReference>
<feature type="compositionally biased region" description="Basic and acidic residues" evidence="7">
    <location>
        <begin position="256"/>
        <end position="266"/>
    </location>
</feature>
<dbReference type="Pfam" id="PF03343">
    <property type="entry name" value="SART-1"/>
    <property type="match status" value="1"/>
</dbReference>
<feature type="region of interest" description="Disordered" evidence="7">
    <location>
        <begin position="245"/>
        <end position="293"/>
    </location>
</feature>
<keyword evidence="6" id="KW-0175">Coiled coil</keyword>
<feature type="compositionally biased region" description="Basic and acidic residues" evidence="7">
    <location>
        <begin position="149"/>
        <end position="158"/>
    </location>
</feature>
<feature type="compositionally biased region" description="Basic and acidic residues" evidence="7">
    <location>
        <begin position="96"/>
        <end position="127"/>
    </location>
</feature>
<dbReference type="InterPro" id="IPR005011">
    <property type="entry name" value="SNU66/SART1"/>
</dbReference>
<evidence type="ECO:0000313" key="9">
    <source>
        <dbReference type="Proteomes" id="UP000189580"/>
    </source>
</evidence>
<keyword evidence="5" id="KW-0539">Nucleus</keyword>
<evidence type="ECO:0008006" key="10">
    <source>
        <dbReference type="Google" id="ProtNLM"/>
    </source>
</evidence>
<comment type="subcellular location">
    <subcellularLocation>
        <location evidence="1">Nucleus</location>
    </subcellularLocation>
</comment>